<dbReference type="GO" id="GO:0005634">
    <property type="term" value="C:nucleus"/>
    <property type="evidence" value="ECO:0007669"/>
    <property type="project" value="UniProtKB-SubCell"/>
</dbReference>
<feature type="domain" description="Homeobox" evidence="6">
    <location>
        <begin position="168"/>
        <end position="231"/>
    </location>
</feature>
<dbReference type="Pfam" id="PF05920">
    <property type="entry name" value="Homeobox_KN"/>
    <property type="match status" value="1"/>
</dbReference>
<gene>
    <name evidence="7" type="ORF">CEP54_007072</name>
</gene>
<evidence type="ECO:0000256" key="2">
    <source>
        <dbReference type="ARBA" id="ARBA00023155"/>
    </source>
</evidence>
<dbReference type="SMART" id="SM00389">
    <property type="entry name" value="HOX"/>
    <property type="match status" value="1"/>
</dbReference>
<comment type="subcellular location">
    <subcellularLocation>
        <location evidence="4">Nucleus</location>
    </subcellularLocation>
</comment>
<comment type="caution">
    <text evidence="7">The sequence shown here is derived from an EMBL/GenBank/DDBJ whole genome shotgun (WGS) entry which is preliminary data.</text>
</comment>
<dbReference type="InterPro" id="IPR050224">
    <property type="entry name" value="TALE_homeobox"/>
</dbReference>
<keyword evidence="8" id="KW-1185">Reference proteome</keyword>
<evidence type="ECO:0000256" key="4">
    <source>
        <dbReference type="PROSITE-ProRule" id="PRU00108"/>
    </source>
</evidence>
<dbReference type="InterPro" id="IPR009057">
    <property type="entry name" value="Homeodomain-like_sf"/>
</dbReference>
<evidence type="ECO:0000256" key="3">
    <source>
        <dbReference type="ARBA" id="ARBA00023242"/>
    </source>
</evidence>
<evidence type="ECO:0000256" key="1">
    <source>
        <dbReference type="ARBA" id="ARBA00023125"/>
    </source>
</evidence>
<evidence type="ECO:0000259" key="6">
    <source>
        <dbReference type="PROSITE" id="PS50071"/>
    </source>
</evidence>
<feature type="region of interest" description="Disordered" evidence="5">
    <location>
        <begin position="226"/>
        <end position="311"/>
    </location>
</feature>
<name>A0A428Q3Q2_9HYPO</name>
<keyword evidence="1 4" id="KW-0238">DNA-binding</keyword>
<keyword evidence="3 4" id="KW-0539">Nucleus</keyword>
<sequence length="311" mass="35612">MNFKNSQEKPLESKTREASIAEFIDRTKHIQDEHPEVDFTKSVIEPTMNLTYDIKENVEEETRKKHESLITLMLQNTGDLVKAEKYLMEARDCLKGYPDILKQFDDIYINKRPVSVMLEQLHEFFALPSLDFININMTSNIFSDMDLFEGLFDGFESEAQFQEPLRQRPPAKVGGRFTRESVRVLRNWLAAHQSHPYPRESERQMLQEQTGLTKTQISNWLANARRRGKIPSSASSPHGESKAMDIPARPGTPAVRNTSEMDPLQRWVDSPPEDEPAAVTAIARAVSSARPLSVAEVLDEDEEPTKRRDDL</sequence>
<evidence type="ECO:0000256" key="5">
    <source>
        <dbReference type="SAM" id="MobiDB-lite"/>
    </source>
</evidence>
<dbReference type="STRING" id="1325734.A0A428Q3Q2"/>
<proteinExistence type="predicted"/>
<dbReference type="GO" id="GO:0003677">
    <property type="term" value="F:DNA binding"/>
    <property type="evidence" value="ECO:0007669"/>
    <property type="project" value="UniProtKB-UniRule"/>
</dbReference>
<reference evidence="7 8" key="1">
    <citation type="submission" date="2017-06" db="EMBL/GenBank/DDBJ databases">
        <title>Comparative genomic analysis of Ambrosia Fusariam Clade fungi.</title>
        <authorList>
            <person name="Stajich J.E."/>
            <person name="Carrillo J."/>
            <person name="Kijimoto T."/>
            <person name="Eskalen A."/>
            <person name="O'Donnell K."/>
            <person name="Kasson M."/>
        </authorList>
    </citation>
    <scope>NUCLEOTIDE SEQUENCE [LARGE SCALE GENOMIC DNA]</scope>
    <source>
        <strain evidence="7 8">NRRL62584</strain>
    </source>
</reference>
<dbReference type="CDD" id="cd00086">
    <property type="entry name" value="homeodomain"/>
    <property type="match status" value="1"/>
</dbReference>
<dbReference type="GO" id="GO:0006355">
    <property type="term" value="P:regulation of DNA-templated transcription"/>
    <property type="evidence" value="ECO:0007669"/>
    <property type="project" value="InterPro"/>
</dbReference>
<dbReference type="InterPro" id="IPR001356">
    <property type="entry name" value="HD"/>
</dbReference>
<accession>A0A428Q3Q2</accession>
<dbReference type="AlphaFoldDB" id="A0A428Q3Q2"/>
<dbReference type="OrthoDB" id="4667671at2759"/>
<protein>
    <recommendedName>
        <fullName evidence="6">Homeobox domain-containing protein</fullName>
    </recommendedName>
</protein>
<dbReference type="Proteomes" id="UP000288168">
    <property type="component" value="Unassembled WGS sequence"/>
</dbReference>
<feature type="DNA-binding region" description="Homeobox" evidence="4">
    <location>
        <begin position="170"/>
        <end position="232"/>
    </location>
</feature>
<dbReference type="PANTHER" id="PTHR11850">
    <property type="entry name" value="HOMEOBOX PROTEIN TRANSCRIPTION FACTORS"/>
    <property type="match status" value="1"/>
</dbReference>
<dbReference type="SUPFAM" id="SSF46689">
    <property type="entry name" value="Homeodomain-like"/>
    <property type="match status" value="1"/>
</dbReference>
<dbReference type="PROSITE" id="PS50071">
    <property type="entry name" value="HOMEOBOX_2"/>
    <property type="match status" value="1"/>
</dbReference>
<keyword evidence="2 4" id="KW-0371">Homeobox</keyword>
<organism evidence="7 8">
    <name type="scientific">Fusarium duplospermum</name>
    <dbReference type="NCBI Taxonomy" id="1325734"/>
    <lineage>
        <taxon>Eukaryota</taxon>
        <taxon>Fungi</taxon>
        <taxon>Dikarya</taxon>
        <taxon>Ascomycota</taxon>
        <taxon>Pezizomycotina</taxon>
        <taxon>Sordariomycetes</taxon>
        <taxon>Hypocreomycetidae</taxon>
        <taxon>Hypocreales</taxon>
        <taxon>Nectriaceae</taxon>
        <taxon>Fusarium</taxon>
        <taxon>Fusarium solani species complex</taxon>
    </lineage>
</organism>
<dbReference type="InterPro" id="IPR008422">
    <property type="entry name" value="KN_HD"/>
</dbReference>
<evidence type="ECO:0000313" key="7">
    <source>
        <dbReference type="EMBL" id="RSL59937.1"/>
    </source>
</evidence>
<evidence type="ECO:0000313" key="8">
    <source>
        <dbReference type="Proteomes" id="UP000288168"/>
    </source>
</evidence>
<dbReference type="Gene3D" id="1.10.10.60">
    <property type="entry name" value="Homeodomain-like"/>
    <property type="match status" value="1"/>
</dbReference>
<dbReference type="EMBL" id="NKCI01000062">
    <property type="protein sequence ID" value="RSL59937.1"/>
    <property type="molecule type" value="Genomic_DNA"/>
</dbReference>